<sequence length="134" mass="15439">MNPVDSLENQLRHFGLIMAGMFSFIGAVFFFKNWIIAAGTLGVLILFFAGMGLLAPMGLLPVHRKWMRFAEVVGNFNAKVILSLTYFLVFTPIRIVASVFREDPLSRKFEPGKETYWRDCKPREPDAKRYEKQF</sequence>
<reference evidence="2" key="1">
    <citation type="submission" date="2018-05" db="EMBL/GenBank/DDBJ databases">
        <authorList>
            <person name="Lanie J.A."/>
            <person name="Ng W.-L."/>
            <person name="Kazmierczak K.M."/>
            <person name="Andrzejewski T.M."/>
            <person name="Davidsen T.M."/>
            <person name="Wayne K.J."/>
            <person name="Tettelin H."/>
            <person name="Glass J.I."/>
            <person name="Rusch D."/>
            <person name="Podicherti R."/>
            <person name="Tsui H.-C.T."/>
            <person name="Winkler M.E."/>
        </authorList>
    </citation>
    <scope>NUCLEOTIDE SEQUENCE</scope>
</reference>
<evidence type="ECO:0008006" key="3">
    <source>
        <dbReference type="Google" id="ProtNLM"/>
    </source>
</evidence>
<dbReference type="InterPro" id="IPR045781">
    <property type="entry name" value="SxtJ"/>
</dbReference>
<feature type="transmembrane region" description="Helical" evidence="1">
    <location>
        <begin position="38"/>
        <end position="60"/>
    </location>
</feature>
<evidence type="ECO:0000256" key="1">
    <source>
        <dbReference type="SAM" id="Phobius"/>
    </source>
</evidence>
<name>A0A381XX99_9ZZZZ</name>
<feature type="transmembrane region" description="Helical" evidence="1">
    <location>
        <begin position="80"/>
        <end position="100"/>
    </location>
</feature>
<dbReference type="AlphaFoldDB" id="A0A381XX99"/>
<gene>
    <name evidence="2" type="ORF">METZ01_LOCUS122189</name>
</gene>
<protein>
    <recommendedName>
        <fullName evidence="3">SxtJ</fullName>
    </recommendedName>
</protein>
<organism evidence="2">
    <name type="scientific">marine metagenome</name>
    <dbReference type="NCBI Taxonomy" id="408172"/>
    <lineage>
        <taxon>unclassified sequences</taxon>
        <taxon>metagenomes</taxon>
        <taxon>ecological metagenomes</taxon>
    </lineage>
</organism>
<accession>A0A381XX99</accession>
<dbReference type="Pfam" id="PF19588">
    <property type="entry name" value="SxtJ"/>
    <property type="match status" value="1"/>
</dbReference>
<keyword evidence="1" id="KW-0812">Transmembrane</keyword>
<keyword evidence="1" id="KW-1133">Transmembrane helix</keyword>
<evidence type="ECO:0000313" key="2">
    <source>
        <dbReference type="EMBL" id="SVA69335.1"/>
    </source>
</evidence>
<proteinExistence type="predicted"/>
<feature type="transmembrane region" description="Helical" evidence="1">
    <location>
        <begin position="12"/>
        <end position="31"/>
    </location>
</feature>
<dbReference type="EMBL" id="UINC01016700">
    <property type="protein sequence ID" value="SVA69335.1"/>
    <property type="molecule type" value="Genomic_DNA"/>
</dbReference>
<keyword evidence="1" id="KW-0472">Membrane</keyword>